<sequence length="366" mass="40715">MKMKMLRSVVFGILNICFTEAVLTNGQYAAYSQCDEISERAAKFTPTKTMVTRSKLHCSLMCEETPFCLAYNVGSVMNQAGVSCELLDAKISSCGDLEYRLNFNYYEHTMRQPQTTTTTLATSTILTTEAATMTTPTTATTTMTTPTTVNPCPSLPFDVVTGGVLDGSSVYLTADNHNYYRFNVNSDGTVTYVSNGGNTWGIYNGPIDDYSLREIGEYDNNGDSDDLHIFLEGSKTVHCMDRFWNTDSGSVCNAFPQTADWLYGAGTPNNVDAVLEYSGTQTYMFKDETVYISERLNWNIIEGSITDQFNLRDPRSDNIWINIPPHITGISNTQYTDMYLLFVGNEYCTYNTQTKAIVHGPACLVI</sequence>
<evidence type="ECO:0000313" key="1">
    <source>
        <dbReference type="EMBL" id="CAH1798955.1"/>
    </source>
</evidence>
<comment type="caution">
    <text evidence="1">The sequence shown here is derived from an EMBL/GenBank/DDBJ whole genome shotgun (WGS) entry which is preliminary data.</text>
</comment>
<keyword evidence="2" id="KW-1185">Reference proteome</keyword>
<organism evidence="1 2">
    <name type="scientific">Owenia fusiformis</name>
    <name type="common">Polychaete worm</name>
    <dbReference type="NCBI Taxonomy" id="6347"/>
    <lineage>
        <taxon>Eukaryota</taxon>
        <taxon>Metazoa</taxon>
        <taxon>Spiralia</taxon>
        <taxon>Lophotrochozoa</taxon>
        <taxon>Annelida</taxon>
        <taxon>Polychaeta</taxon>
        <taxon>Sedentaria</taxon>
        <taxon>Canalipalpata</taxon>
        <taxon>Sabellida</taxon>
        <taxon>Oweniida</taxon>
        <taxon>Oweniidae</taxon>
        <taxon>Owenia</taxon>
    </lineage>
</organism>
<protein>
    <submittedName>
        <fullName evidence="1">Uncharacterized protein</fullName>
    </submittedName>
</protein>
<dbReference type="AlphaFoldDB" id="A0A8J1TD50"/>
<dbReference type="EMBL" id="CAIIXF020000011">
    <property type="protein sequence ID" value="CAH1798955.1"/>
    <property type="molecule type" value="Genomic_DNA"/>
</dbReference>
<proteinExistence type="predicted"/>
<gene>
    <name evidence="1" type="ORF">OFUS_LOCUS23026</name>
</gene>
<evidence type="ECO:0000313" key="2">
    <source>
        <dbReference type="Proteomes" id="UP000749559"/>
    </source>
</evidence>
<name>A0A8J1TD50_OWEFU</name>
<dbReference type="Proteomes" id="UP000749559">
    <property type="component" value="Unassembled WGS sequence"/>
</dbReference>
<reference evidence="1" key="1">
    <citation type="submission" date="2022-03" db="EMBL/GenBank/DDBJ databases">
        <authorList>
            <person name="Martin C."/>
        </authorList>
    </citation>
    <scope>NUCLEOTIDE SEQUENCE</scope>
</reference>
<dbReference type="SUPFAM" id="SSF50923">
    <property type="entry name" value="Hemopexin-like domain"/>
    <property type="match status" value="1"/>
</dbReference>
<accession>A0A8J1TD50</accession>
<dbReference type="Gene3D" id="2.110.10.10">
    <property type="entry name" value="Hemopexin-like domain"/>
    <property type="match status" value="1"/>
</dbReference>
<dbReference type="InterPro" id="IPR036375">
    <property type="entry name" value="Hemopexin-like_dom_sf"/>
</dbReference>